<dbReference type="Gene3D" id="1.10.10.60">
    <property type="entry name" value="Homeodomain-like"/>
    <property type="match status" value="1"/>
</dbReference>
<evidence type="ECO:0000256" key="7">
    <source>
        <dbReference type="SAM" id="MobiDB-lite"/>
    </source>
</evidence>
<dbReference type="Pfam" id="PF03791">
    <property type="entry name" value="KNOX2"/>
    <property type="match status" value="1"/>
</dbReference>
<evidence type="ECO:0000256" key="6">
    <source>
        <dbReference type="PROSITE-ProRule" id="PRU00559"/>
    </source>
</evidence>
<sequence>MEEFSQSQLGVSINTTTTTTARAGAGVYIYGGSSSSSAPSTVAPHPPAGSSSMYGGRQFNINMHQQHLPLSDPFQHLVSETTTMPCSAKSEDGCSRNTQHQIHYPFGIIRSGGQDSTSSQYHHADAIKAKIISHPQYSNLLQAYMDCQKVGAPPEVVARLTAITRDFESRQQQTIIGRDLSSNDPELNQFMEAYYDMLVKYREELTRPLQEAMDFLRRVESQLSVLTNGSARVFSPDKKSEGPGSSDDDQEGSGGETELPEIDPRAEDKELKHHLLKKYSGYLSSLKQELSKKKKKGKLPKEARQKLLNWWELHYKWPYPSEMEKLALAESTGLDQKQINNWFINQRKRHWKPSDMQFVVMDGYHPQNTSAFYMDGHHHFMGDGSYRLGP</sequence>
<organism evidence="10 11">
    <name type="scientific">Zostera marina</name>
    <name type="common">Eelgrass</name>
    <dbReference type="NCBI Taxonomy" id="29655"/>
    <lineage>
        <taxon>Eukaryota</taxon>
        <taxon>Viridiplantae</taxon>
        <taxon>Streptophyta</taxon>
        <taxon>Embryophyta</taxon>
        <taxon>Tracheophyta</taxon>
        <taxon>Spermatophyta</taxon>
        <taxon>Magnoliopsida</taxon>
        <taxon>Liliopsida</taxon>
        <taxon>Zosteraceae</taxon>
        <taxon>Zostera</taxon>
    </lineage>
</organism>
<reference evidence="11" key="1">
    <citation type="journal article" date="2016" name="Nature">
        <title>The genome of the seagrass Zostera marina reveals angiosperm adaptation to the sea.</title>
        <authorList>
            <person name="Olsen J.L."/>
            <person name="Rouze P."/>
            <person name="Verhelst B."/>
            <person name="Lin Y.-C."/>
            <person name="Bayer T."/>
            <person name="Collen J."/>
            <person name="Dattolo E."/>
            <person name="De Paoli E."/>
            <person name="Dittami S."/>
            <person name="Maumus F."/>
            <person name="Michel G."/>
            <person name="Kersting A."/>
            <person name="Lauritano C."/>
            <person name="Lohaus R."/>
            <person name="Toepel M."/>
            <person name="Tonon T."/>
            <person name="Vanneste K."/>
            <person name="Amirebrahimi M."/>
            <person name="Brakel J."/>
            <person name="Bostroem C."/>
            <person name="Chovatia M."/>
            <person name="Grimwood J."/>
            <person name="Jenkins J.W."/>
            <person name="Jueterbock A."/>
            <person name="Mraz A."/>
            <person name="Stam W.T."/>
            <person name="Tice H."/>
            <person name="Bornberg-Bauer E."/>
            <person name="Green P.J."/>
            <person name="Pearson G.A."/>
            <person name="Procaccini G."/>
            <person name="Duarte C.M."/>
            <person name="Schmutz J."/>
            <person name="Reusch T.B.H."/>
            <person name="Van de Peer Y."/>
        </authorList>
    </citation>
    <scope>NUCLEOTIDE SEQUENCE [LARGE SCALE GENOMIC DNA]</scope>
    <source>
        <strain evidence="11">cv. Finnish</strain>
    </source>
</reference>
<feature type="region of interest" description="Disordered" evidence="7">
    <location>
        <begin position="35"/>
        <end position="56"/>
    </location>
</feature>
<dbReference type="PROSITE" id="PS51213">
    <property type="entry name" value="ELK"/>
    <property type="match status" value="1"/>
</dbReference>
<evidence type="ECO:0000259" key="9">
    <source>
        <dbReference type="PROSITE" id="PS51213"/>
    </source>
</evidence>
<dbReference type="SMART" id="SM01256">
    <property type="entry name" value="KNOX2"/>
    <property type="match status" value="1"/>
</dbReference>
<comment type="subcellular location">
    <subcellularLocation>
        <location evidence="1 5">Nucleus</location>
    </subcellularLocation>
</comment>
<proteinExistence type="inferred from homology"/>
<dbReference type="PROSITE" id="PS00027">
    <property type="entry name" value="HOMEOBOX_1"/>
    <property type="match status" value="1"/>
</dbReference>
<dbReference type="GO" id="GO:0003677">
    <property type="term" value="F:DNA binding"/>
    <property type="evidence" value="ECO:0007669"/>
    <property type="project" value="UniProtKB-UniRule"/>
</dbReference>
<evidence type="ECO:0000256" key="4">
    <source>
        <dbReference type="ARBA" id="ARBA00023242"/>
    </source>
</evidence>
<dbReference type="InterPro" id="IPR005539">
    <property type="entry name" value="ELK_dom"/>
</dbReference>
<dbReference type="OrthoDB" id="10056939at2759"/>
<feature type="DNA-binding region" description="Homeobox; TALE-type" evidence="5">
    <location>
        <begin position="291"/>
        <end position="354"/>
    </location>
</feature>
<dbReference type="EMBL" id="LFYR01000087">
    <property type="protein sequence ID" value="KMZ76094.1"/>
    <property type="molecule type" value="Genomic_DNA"/>
</dbReference>
<dbReference type="CDD" id="cd00086">
    <property type="entry name" value="homeodomain"/>
    <property type="match status" value="1"/>
</dbReference>
<dbReference type="SMART" id="SM00389">
    <property type="entry name" value="HOX"/>
    <property type="match status" value="1"/>
</dbReference>
<evidence type="ECO:0000256" key="5">
    <source>
        <dbReference type="PROSITE-ProRule" id="PRU00108"/>
    </source>
</evidence>
<evidence type="ECO:0000256" key="3">
    <source>
        <dbReference type="ARBA" id="ARBA00023155"/>
    </source>
</evidence>
<dbReference type="SMART" id="SM01255">
    <property type="entry name" value="KNOX1"/>
    <property type="match status" value="1"/>
</dbReference>
<name>A0A0K9Q4I6_ZOSMR</name>
<feature type="domain" description="ELK" evidence="9">
    <location>
        <begin position="270"/>
        <end position="290"/>
    </location>
</feature>
<dbReference type="GO" id="GO:0005634">
    <property type="term" value="C:nucleus"/>
    <property type="evidence" value="ECO:0000318"/>
    <property type="project" value="GO_Central"/>
</dbReference>
<protein>
    <submittedName>
        <fullName evidence="10">Homeotic protein knotted-1</fullName>
    </submittedName>
</protein>
<keyword evidence="4 5" id="KW-0539">Nucleus</keyword>
<dbReference type="Pfam" id="PF05920">
    <property type="entry name" value="Homeobox_KN"/>
    <property type="match status" value="1"/>
</dbReference>
<dbReference type="InterPro" id="IPR001356">
    <property type="entry name" value="HD"/>
</dbReference>
<dbReference type="Proteomes" id="UP000036987">
    <property type="component" value="Unassembled WGS sequence"/>
</dbReference>
<dbReference type="PROSITE" id="PS50071">
    <property type="entry name" value="HOMEOBOX_2"/>
    <property type="match status" value="1"/>
</dbReference>
<dbReference type="InterPro" id="IPR050224">
    <property type="entry name" value="TALE_homeobox"/>
</dbReference>
<gene>
    <name evidence="10" type="ORF">ZOSMA_1077G00030</name>
</gene>
<dbReference type="STRING" id="29655.A0A0K9Q4I6"/>
<dbReference type="InterPro" id="IPR017970">
    <property type="entry name" value="Homeobox_CS"/>
</dbReference>
<evidence type="ECO:0000256" key="2">
    <source>
        <dbReference type="ARBA" id="ARBA00023125"/>
    </source>
</evidence>
<dbReference type="Pfam" id="PF03789">
    <property type="entry name" value="ELK"/>
    <property type="match status" value="1"/>
</dbReference>
<dbReference type="SMART" id="SM01188">
    <property type="entry name" value="ELK"/>
    <property type="match status" value="1"/>
</dbReference>
<evidence type="ECO:0000259" key="8">
    <source>
        <dbReference type="PROSITE" id="PS50071"/>
    </source>
</evidence>
<dbReference type="GO" id="GO:0000981">
    <property type="term" value="F:DNA-binding transcription factor activity, RNA polymerase II-specific"/>
    <property type="evidence" value="ECO:0007669"/>
    <property type="project" value="InterPro"/>
</dbReference>
<keyword evidence="3 5" id="KW-0371">Homeobox</keyword>
<evidence type="ECO:0000313" key="10">
    <source>
        <dbReference type="EMBL" id="KMZ76094.1"/>
    </source>
</evidence>
<dbReference type="OMA" id="HNTQEAN"/>
<dbReference type="PANTHER" id="PTHR11850">
    <property type="entry name" value="HOMEOBOX PROTEIN TRANSCRIPTION FACTORS"/>
    <property type="match status" value="1"/>
</dbReference>
<keyword evidence="11" id="KW-1185">Reference proteome</keyword>
<dbReference type="SUPFAM" id="SSF46689">
    <property type="entry name" value="Homeodomain-like"/>
    <property type="match status" value="1"/>
</dbReference>
<accession>A0A0K9Q4I6</accession>
<dbReference type="AlphaFoldDB" id="A0A0K9Q4I6"/>
<evidence type="ECO:0000313" key="11">
    <source>
        <dbReference type="Proteomes" id="UP000036987"/>
    </source>
</evidence>
<dbReference type="InterPro" id="IPR005540">
    <property type="entry name" value="KNOX1"/>
</dbReference>
<evidence type="ECO:0000256" key="1">
    <source>
        <dbReference type="ARBA" id="ARBA00004123"/>
    </source>
</evidence>
<dbReference type="Pfam" id="PF03790">
    <property type="entry name" value="KNOX1"/>
    <property type="match status" value="1"/>
</dbReference>
<feature type="region of interest" description="Disordered" evidence="7">
    <location>
        <begin position="230"/>
        <end position="265"/>
    </location>
</feature>
<dbReference type="InterPro" id="IPR005541">
    <property type="entry name" value="KNOX2"/>
</dbReference>
<comment type="similarity">
    <text evidence="6">Belongs to the TALE/KNOX homeobox family.</text>
</comment>
<keyword evidence="2 5" id="KW-0238">DNA-binding</keyword>
<feature type="domain" description="Homeobox" evidence="8">
    <location>
        <begin position="290"/>
        <end position="353"/>
    </location>
</feature>
<dbReference type="InterPro" id="IPR009057">
    <property type="entry name" value="Homeodomain-like_sf"/>
</dbReference>
<comment type="caution">
    <text evidence="10">The sequence shown here is derived from an EMBL/GenBank/DDBJ whole genome shotgun (WGS) entry which is preliminary data.</text>
</comment>
<dbReference type="InterPro" id="IPR008422">
    <property type="entry name" value="KN_HD"/>
</dbReference>